<name>A0A841UAN7_9BACL</name>
<evidence type="ECO:0000256" key="1">
    <source>
        <dbReference type="SAM" id="MobiDB-lite"/>
    </source>
</evidence>
<dbReference type="GO" id="GO:0009847">
    <property type="term" value="P:spore germination"/>
    <property type="evidence" value="ECO:0007669"/>
    <property type="project" value="InterPro"/>
</dbReference>
<sequence length="223" mass="24646">MKTWKLIVSLLAILPLAGCWDRTELNELSITAATSFDRDEDQWVVSYQVVIPSAISGSMGNVKGGASQLPVIVYSTHGPTIREAVFQSAFESPRKLFFSHNRVVVISDEVARQGLKPIIDVYFRNPDARETVNVLIAEGKARKIIEQLMQIQIIPGDGIFETMRTENRLYSALPSTNMYELAMELTSSARNAAIPEILISGSRPVTTSDQMNSTTLSSKIRLG</sequence>
<accession>A0A841UAN7</accession>
<gene>
    <name evidence="3" type="ORF">H7B90_32085</name>
</gene>
<dbReference type="PANTHER" id="PTHR35789">
    <property type="entry name" value="SPORE GERMINATION PROTEIN B3"/>
    <property type="match status" value="1"/>
</dbReference>
<dbReference type="GO" id="GO:0016020">
    <property type="term" value="C:membrane"/>
    <property type="evidence" value="ECO:0007669"/>
    <property type="project" value="InterPro"/>
</dbReference>
<evidence type="ECO:0000259" key="2">
    <source>
        <dbReference type="Pfam" id="PF25198"/>
    </source>
</evidence>
<feature type="region of interest" description="Disordered" evidence="1">
    <location>
        <begin position="204"/>
        <end position="223"/>
    </location>
</feature>
<dbReference type="AlphaFoldDB" id="A0A841UAN7"/>
<organism evidence="3 4">
    <name type="scientific">Cohnella xylanilytica</name>
    <dbReference type="NCBI Taxonomy" id="557555"/>
    <lineage>
        <taxon>Bacteria</taxon>
        <taxon>Bacillati</taxon>
        <taxon>Bacillota</taxon>
        <taxon>Bacilli</taxon>
        <taxon>Bacillales</taxon>
        <taxon>Paenibacillaceae</taxon>
        <taxon>Cohnella</taxon>
    </lineage>
</organism>
<protein>
    <submittedName>
        <fullName evidence="3">Ger(X)C family spore germination protein</fullName>
    </submittedName>
</protein>
<dbReference type="InterPro" id="IPR008844">
    <property type="entry name" value="Spore_GerAC-like"/>
</dbReference>
<dbReference type="InterPro" id="IPR057336">
    <property type="entry name" value="GerAC_N"/>
</dbReference>
<keyword evidence="4" id="KW-1185">Reference proteome</keyword>
<dbReference type="Pfam" id="PF25198">
    <property type="entry name" value="Spore_GerAC_N"/>
    <property type="match status" value="1"/>
</dbReference>
<feature type="non-terminal residue" evidence="3">
    <location>
        <position position="223"/>
    </location>
</feature>
<feature type="domain" description="Spore germination protein N-terminal" evidence="2">
    <location>
        <begin position="21"/>
        <end position="197"/>
    </location>
</feature>
<proteinExistence type="predicted"/>
<dbReference type="PANTHER" id="PTHR35789:SF1">
    <property type="entry name" value="SPORE GERMINATION PROTEIN B3"/>
    <property type="match status" value="1"/>
</dbReference>
<comment type="caution">
    <text evidence="3">The sequence shown here is derived from an EMBL/GenBank/DDBJ whole genome shotgun (WGS) entry which is preliminary data.</text>
</comment>
<evidence type="ECO:0000313" key="3">
    <source>
        <dbReference type="EMBL" id="MBB6696038.1"/>
    </source>
</evidence>
<evidence type="ECO:0000313" key="4">
    <source>
        <dbReference type="Proteomes" id="UP000553776"/>
    </source>
</evidence>
<dbReference type="Proteomes" id="UP000553776">
    <property type="component" value="Unassembled WGS sequence"/>
</dbReference>
<reference evidence="3 4" key="1">
    <citation type="submission" date="2020-08" db="EMBL/GenBank/DDBJ databases">
        <title>Cohnella phylogeny.</title>
        <authorList>
            <person name="Dunlap C."/>
        </authorList>
    </citation>
    <scope>NUCLEOTIDE SEQUENCE [LARGE SCALE GENOMIC DNA]</scope>
    <source>
        <strain evidence="3 4">DSM 25239</strain>
    </source>
</reference>
<dbReference type="EMBL" id="JACJVR010000165">
    <property type="protein sequence ID" value="MBB6696038.1"/>
    <property type="molecule type" value="Genomic_DNA"/>
</dbReference>